<dbReference type="AlphaFoldDB" id="A0A540X0C8"/>
<feature type="transmembrane region" description="Helical" evidence="1">
    <location>
        <begin position="173"/>
        <end position="200"/>
    </location>
</feature>
<proteinExistence type="predicted"/>
<evidence type="ECO:0000313" key="3">
    <source>
        <dbReference type="Proteomes" id="UP000315369"/>
    </source>
</evidence>
<dbReference type="OrthoDB" id="5517048at2"/>
<protein>
    <recommendedName>
        <fullName evidence="4">Lipoprotein</fullName>
    </recommendedName>
</protein>
<accession>A0A540X0C8</accession>
<evidence type="ECO:0000256" key="1">
    <source>
        <dbReference type="SAM" id="Phobius"/>
    </source>
</evidence>
<reference evidence="2 3" key="1">
    <citation type="submission" date="2019-06" db="EMBL/GenBank/DDBJ databases">
        <authorList>
            <person name="Livingstone P."/>
            <person name="Whitworth D."/>
        </authorList>
    </citation>
    <scope>NUCLEOTIDE SEQUENCE [LARGE SCALE GENOMIC DNA]</scope>
    <source>
        <strain evidence="2 3">AM401</strain>
    </source>
</reference>
<keyword evidence="1" id="KW-1133">Transmembrane helix</keyword>
<sequence>MDCVWRGCVTNYRFSEQLVAVFVGVTLVACSSSRQAAPENATELQRLVLVIREQGDGVVTHAWEPAEGFDLPRQGGRSRLRATPVVSRPRDCDEENRDCVRECMSRPLARGYGHITNGGRKKGGKLEFCQERCDQPLRDCQELERLQPREFAATDDAVDWLKRNRTSVLMGSLVVIAGVAFVVVSMGAGLLVLAPAILMVETPVQADSLMTEASP</sequence>
<evidence type="ECO:0008006" key="4">
    <source>
        <dbReference type="Google" id="ProtNLM"/>
    </source>
</evidence>
<dbReference type="Proteomes" id="UP000315369">
    <property type="component" value="Unassembled WGS sequence"/>
</dbReference>
<keyword evidence="1" id="KW-0812">Transmembrane</keyword>
<dbReference type="EMBL" id="VIFM01000061">
    <property type="protein sequence ID" value="TQF14717.1"/>
    <property type="molecule type" value="Genomic_DNA"/>
</dbReference>
<keyword evidence="1" id="KW-0472">Membrane</keyword>
<dbReference type="PROSITE" id="PS51257">
    <property type="entry name" value="PROKAR_LIPOPROTEIN"/>
    <property type="match status" value="1"/>
</dbReference>
<organism evidence="2 3">
    <name type="scientific">Myxococcus llanfairpwllgwyngyllgogerychwyrndrobwllllantysiliogogogochensis</name>
    <dbReference type="NCBI Taxonomy" id="2590453"/>
    <lineage>
        <taxon>Bacteria</taxon>
        <taxon>Pseudomonadati</taxon>
        <taxon>Myxococcota</taxon>
        <taxon>Myxococcia</taxon>
        <taxon>Myxococcales</taxon>
        <taxon>Cystobacterineae</taxon>
        <taxon>Myxococcaceae</taxon>
        <taxon>Myxococcus</taxon>
    </lineage>
</organism>
<comment type="caution">
    <text evidence="2">The sequence shown here is derived from an EMBL/GenBank/DDBJ whole genome shotgun (WGS) entry which is preliminary data.</text>
</comment>
<name>A0A540X0C8_9BACT</name>
<evidence type="ECO:0000313" key="2">
    <source>
        <dbReference type="EMBL" id="TQF14717.1"/>
    </source>
</evidence>
<keyword evidence="3" id="KW-1185">Reference proteome</keyword>
<gene>
    <name evidence="2" type="ORF">FJV41_17465</name>
</gene>